<keyword evidence="3" id="KW-1185">Reference proteome</keyword>
<accession>A0A0N1MUU8</accession>
<keyword evidence="1" id="KW-1133">Transmembrane helix</keyword>
<name>A0A0N1MUU8_9GAMM</name>
<feature type="transmembrane region" description="Helical" evidence="1">
    <location>
        <begin position="118"/>
        <end position="139"/>
    </location>
</feature>
<comment type="caution">
    <text evidence="2">The sequence shown here is derived from an EMBL/GenBank/DDBJ whole genome shotgun (WGS) entry which is preliminary data.</text>
</comment>
<dbReference type="AlphaFoldDB" id="A0A0N1MUU8"/>
<dbReference type="Proteomes" id="UP000037848">
    <property type="component" value="Unassembled WGS sequence"/>
</dbReference>
<evidence type="ECO:0000313" key="2">
    <source>
        <dbReference type="EMBL" id="KPH62545.1"/>
    </source>
</evidence>
<proteinExistence type="predicted"/>
<feature type="transmembrane region" description="Helical" evidence="1">
    <location>
        <begin position="61"/>
        <end position="79"/>
    </location>
</feature>
<dbReference type="InterPro" id="IPR021306">
    <property type="entry name" value="DUF2878"/>
</dbReference>
<evidence type="ECO:0000256" key="1">
    <source>
        <dbReference type="SAM" id="Phobius"/>
    </source>
</evidence>
<dbReference type="EMBL" id="LHPH01000013">
    <property type="protein sequence ID" value="KPH62545.1"/>
    <property type="molecule type" value="Genomic_DNA"/>
</dbReference>
<dbReference type="STRING" id="187330.AMS58_04210"/>
<evidence type="ECO:0000313" key="3">
    <source>
        <dbReference type="Proteomes" id="UP000037848"/>
    </source>
</evidence>
<keyword evidence="1" id="KW-0472">Membrane</keyword>
<feature type="transmembrane region" description="Helical" evidence="1">
    <location>
        <begin position="31"/>
        <end position="55"/>
    </location>
</feature>
<feature type="transmembrane region" description="Helical" evidence="1">
    <location>
        <begin position="6"/>
        <end position="24"/>
    </location>
</feature>
<keyword evidence="1" id="KW-0812">Transmembrane</keyword>
<protein>
    <recommendedName>
        <fullName evidence="4">DUF2878 domain-containing protein</fullName>
    </recommendedName>
</protein>
<dbReference type="Pfam" id="PF11086">
    <property type="entry name" value="DUF2878"/>
    <property type="match status" value="1"/>
</dbReference>
<sequence>MALLLETRAIIPILCVIGLMVYLSKQKKQDLILITFGLVIALTYEYLMVLSGMLYFKQSPFPFWLVLLWCALLLTLNTSMQFLNKLPWFFSLLVCAISAPASYWAGARFGVITISVPLLQFWLVYGVAWSCMFNLIMYLNKRFAQNSNQSSPQI</sequence>
<dbReference type="PATRIC" id="fig|187330.3.peg.867"/>
<evidence type="ECO:0008006" key="4">
    <source>
        <dbReference type="Google" id="ProtNLM"/>
    </source>
</evidence>
<organism evidence="2 3">
    <name type="scientific">Pseudoalteromonas porphyrae</name>
    <dbReference type="NCBI Taxonomy" id="187330"/>
    <lineage>
        <taxon>Bacteria</taxon>
        <taxon>Pseudomonadati</taxon>
        <taxon>Pseudomonadota</taxon>
        <taxon>Gammaproteobacteria</taxon>
        <taxon>Alteromonadales</taxon>
        <taxon>Pseudoalteromonadaceae</taxon>
        <taxon>Pseudoalteromonas</taxon>
    </lineage>
</organism>
<feature type="transmembrane region" description="Helical" evidence="1">
    <location>
        <begin position="86"/>
        <end position="106"/>
    </location>
</feature>
<gene>
    <name evidence="2" type="ORF">ADS77_12215</name>
</gene>
<reference evidence="2 3" key="1">
    <citation type="submission" date="2015-08" db="EMBL/GenBank/DDBJ databases">
        <title>Draft Genome Sequence of Pseudoalteromonas porphyrae UCD-SED14.</title>
        <authorList>
            <person name="Coil D.A."/>
            <person name="Jospin G."/>
            <person name="Lee R.D."/>
            <person name="Eisen J.A."/>
        </authorList>
    </citation>
    <scope>NUCLEOTIDE SEQUENCE [LARGE SCALE GENOMIC DNA]</scope>
    <source>
        <strain evidence="2 3">UCD-SED14</strain>
    </source>
</reference>
<dbReference type="RefSeq" id="WP_054203894.1">
    <property type="nucleotide sequence ID" value="NZ_LHPH01000013.1"/>
</dbReference>